<sequence>MAESPHPTGALLSRLAEVEAEIELEVSRHKSLMDRLEIEKIEVLTRINALRDPLSRIPLEITSTIFDMCLPEDSDELGIPPGSLGLVLLRVSRGWAKFALATSSLWTELVVRRITDGLGHGISRWIGYARGRPASLTLVVSHGLLGTDDVNVLANLVDHLRDPISQSSSINTVRIGGRLPGSVMRDIVLSLRATLDSLTLFCADSEREMGTVFELLQSCASRLRSLCLVDGQCEETDHPAIKSPLVFSCLFKLELRSQAQWPNSILLNHIEAPALTKLTLVEFDRSLDDMRDFVRRSNAPITSLRVVHDRDDEEWKWNRILPLLPQLQELDVSKGDTVVTRRLIDILTNEADVVPALHTLSMFQMQTVFMTVSQSVDLIDARQASLRSIKFDFPLGATVNWELERDALAALKKFIENGLLSLRSDQWLG</sequence>
<gene>
    <name evidence="1" type="ORF">MYCIT1_LOCUS8971</name>
</gene>
<reference evidence="1" key="1">
    <citation type="submission" date="2023-11" db="EMBL/GenBank/DDBJ databases">
        <authorList>
            <person name="De Vega J J."/>
            <person name="De Vega J J."/>
        </authorList>
    </citation>
    <scope>NUCLEOTIDE SEQUENCE</scope>
</reference>
<evidence type="ECO:0000313" key="1">
    <source>
        <dbReference type="EMBL" id="CAK5266928.1"/>
    </source>
</evidence>
<accession>A0AAD2H2J7</accession>
<evidence type="ECO:0008006" key="3">
    <source>
        <dbReference type="Google" id="ProtNLM"/>
    </source>
</evidence>
<organism evidence="1 2">
    <name type="scientific">Mycena citricolor</name>
    <dbReference type="NCBI Taxonomy" id="2018698"/>
    <lineage>
        <taxon>Eukaryota</taxon>
        <taxon>Fungi</taxon>
        <taxon>Dikarya</taxon>
        <taxon>Basidiomycota</taxon>
        <taxon>Agaricomycotina</taxon>
        <taxon>Agaricomycetes</taxon>
        <taxon>Agaricomycetidae</taxon>
        <taxon>Agaricales</taxon>
        <taxon>Marasmiineae</taxon>
        <taxon>Mycenaceae</taxon>
        <taxon>Mycena</taxon>
    </lineage>
</organism>
<proteinExistence type="predicted"/>
<dbReference type="AlphaFoldDB" id="A0AAD2H2J7"/>
<dbReference type="Proteomes" id="UP001295794">
    <property type="component" value="Unassembled WGS sequence"/>
</dbReference>
<comment type="caution">
    <text evidence="1">The sequence shown here is derived from an EMBL/GenBank/DDBJ whole genome shotgun (WGS) entry which is preliminary data.</text>
</comment>
<dbReference type="EMBL" id="CAVNYO010000110">
    <property type="protein sequence ID" value="CAK5266928.1"/>
    <property type="molecule type" value="Genomic_DNA"/>
</dbReference>
<keyword evidence="2" id="KW-1185">Reference proteome</keyword>
<protein>
    <recommendedName>
        <fullName evidence="3">F-box domain-containing protein</fullName>
    </recommendedName>
</protein>
<name>A0AAD2H2J7_9AGAR</name>
<evidence type="ECO:0000313" key="2">
    <source>
        <dbReference type="Proteomes" id="UP001295794"/>
    </source>
</evidence>